<proteinExistence type="predicted"/>
<gene>
    <name evidence="3" type="ORF">PGQ11_004784</name>
</gene>
<dbReference type="Proteomes" id="UP001390339">
    <property type="component" value="Unassembled WGS sequence"/>
</dbReference>
<feature type="compositionally biased region" description="Polar residues" evidence="1">
    <location>
        <begin position="79"/>
        <end position="99"/>
    </location>
</feature>
<sequence length="270" mass="29229">MASLRSEMLDHLLDKFEDKDKIILRKMIKASLDNDDNEAVLAHRVFTSVVAYIGAHSTLSCFETTALESIQETLASLATDAQKSPESTQATPATSSPAQGSYFAKKPQQTYTHDGGKENSHGHGQAPGSTAQTPTNDLAKLQLDDHNVPKSSSGNFAMKVMTKNGWKPGQGLGMSGDGITEPILPSGQLVPDRKDFNPGVGSQKRMEHQSSGRVVSSASQKQDAGPHPQDTSGQSFDDGPNGDTWESSFDKDPLLFQNRPRHLNSYFNGW</sequence>
<protein>
    <recommendedName>
        <fullName evidence="2">G-patch domain-containing protein</fullName>
    </recommendedName>
</protein>
<comment type="caution">
    <text evidence="3">The sequence shown here is derived from an EMBL/GenBank/DDBJ whole genome shotgun (WGS) entry which is preliminary data.</text>
</comment>
<dbReference type="Pfam" id="PF01585">
    <property type="entry name" value="G-patch"/>
    <property type="match status" value="1"/>
</dbReference>
<feature type="region of interest" description="Disordered" evidence="1">
    <location>
        <begin position="167"/>
        <end position="253"/>
    </location>
</feature>
<evidence type="ECO:0000259" key="2">
    <source>
        <dbReference type="PROSITE" id="PS50174"/>
    </source>
</evidence>
<feature type="domain" description="G-patch" evidence="2">
    <location>
        <begin position="153"/>
        <end position="205"/>
    </location>
</feature>
<evidence type="ECO:0000313" key="3">
    <source>
        <dbReference type="EMBL" id="KAK8874270.1"/>
    </source>
</evidence>
<reference evidence="3 4" key="1">
    <citation type="journal article" date="2024" name="IMA Fungus">
        <title>Apiospora arundinis, a panoply of carbohydrate-active enzymes and secondary metabolites.</title>
        <authorList>
            <person name="Sorensen T."/>
            <person name="Petersen C."/>
            <person name="Muurmann A.T."/>
            <person name="Christiansen J.V."/>
            <person name="Brundto M.L."/>
            <person name="Overgaard C.K."/>
            <person name="Boysen A.T."/>
            <person name="Wollenberg R.D."/>
            <person name="Larsen T.O."/>
            <person name="Sorensen J.L."/>
            <person name="Nielsen K.L."/>
            <person name="Sondergaard T.E."/>
        </authorList>
    </citation>
    <scope>NUCLEOTIDE SEQUENCE [LARGE SCALE GENOMIC DNA]</scope>
    <source>
        <strain evidence="3 4">AAU 773</strain>
    </source>
</reference>
<feature type="region of interest" description="Disordered" evidence="1">
    <location>
        <begin position="79"/>
        <end position="135"/>
    </location>
</feature>
<dbReference type="PROSITE" id="PS50174">
    <property type="entry name" value="G_PATCH"/>
    <property type="match status" value="1"/>
</dbReference>
<dbReference type="EMBL" id="JAPCWZ010000003">
    <property type="protein sequence ID" value="KAK8874270.1"/>
    <property type="molecule type" value="Genomic_DNA"/>
</dbReference>
<feature type="compositionally biased region" description="Polar residues" evidence="1">
    <location>
        <begin position="211"/>
        <end position="222"/>
    </location>
</feature>
<evidence type="ECO:0000256" key="1">
    <source>
        <dbReference type="SAM" id="MobiDB-lite"/>
    </source>
</evidence>
<evidence type="ECO:0000313" key="4">
    <source>
        <dbReference type="Proteomes" id="UP001390339"/>
    </source>
</evidence>
<dbReference type="SMART" id="SM00443">
    <property type="entry name" value="G_patch"/>
    <property type="match status" value="1"/>
</dbReference>
<keyword evidence="4" id="KW-1185">Reference proteome</keyword>
<dbReference type="InterPro" id="IPR000467">
    <property type="entry name" value="G_patch_dom"/>
</dbReference>
<organism evidence="3 4">
    <name type="scientific">Apiospora arundinis</name>
    <dbReference type="NCBI Taxonomy" id="335852"/>
    <lineage>
        <taxon>Eukaryota</taxon>
        <taxon>Fungi</taxon>
        <taxon>Dikarya</taxon>
        <taxon>Ascomycota</taxon>
        <taxon>Pezizomycotina</taxon>
        <taxon>Sordariomycetes</taxon>
        <taxon>Xylariomycetidae</taxon>
        <taxon>Amphisphaeriales</taxon>
        <taxon>Apiosporaceae</taxon>
        <taxon>Apiospora</taxon>
    </lineage>
</organism>
<name>A0ABR2JAI6_9PEZI</name>
<accession>A0ABR2JAI6</accession>